<dbReference type="STRING" id="1912961.BU204_29125"/>
<gene>
    <name evidence="3" type="ORF">BU204_29125</name>
</gene>
<reference evidence="3 4" key="1">
    <citation type="submission" date="2016-12" db="EMBL/GenBank/DDBJ databases">
        <title>The draft genome sequence of Actinophytocola sp. 11-183.</title>
        <authorList>
            <person name="Wang W."/>
            <person name="Yuan L."/>
        </authorList>
    </citation>
    <scope>NUCLEOTIDE SEQUENCE [LARGE SCALE GENOMIC DNA]</scope>
    <source>
        <strain evidence="3 4">11-183</strain>
    </source>
</reference>
<feature type="transmembrane region" description="Helical" evidence="2">
    <location>
        <begin position="66"/>
        <end position="86"/>
    </location>
</feature>
<comment type="caution">
    <text evidence="3">The sequence shown here is derived from an EMBL/GenBank/DDBJ whole genome shotgun (WGS) entry which is preliminary data.</text>
</comment>
<keyword evidence="2" id="KW-0472">Membrane</keyword>
<dbReference type="Proteomes" id="UP000185596">
    <property type="component" value="Unassembled WGS sequence"/>
</dbReference>
<feature type="region of interest" description="Disordered" evidence="1">
    <location>
        <begin position="96"/>
        <end position="182"/>
    </location>
</feature>
<proteinExistence type="predicted"/>
<evidence type="ECO:0000313" key="3">
    <source>
        <dbReference type="EMBL" id="OLF12449.1"/>
    </source>
</evidence>
<feature type="compositionally biased region" description="Pro residues" evidence="1">
    <location>
        <begin position="145"/>
        <end position="182"/>
    </location>
</feature>
<dbReference type="AlphaFoldDB" id="A0A1Q8CDN7"/>
<dbReference type="RefSeq" id="WP_075128983.1">
    <property type="nucleotide sequence ID" value="NZ_MSIE01000061.1"/>
</dbReference>
<dbReference type="EMBL" id="MSIE01000061">
    <property type="protein sequence ID" value="OLF12449.1"/>
    <property type="molecule type" value="Genomic_DNA"/>
</dbReference>
<evidence type="ECO:0000256" key="1">
    <source>
        <dbReference type="SAM" id="MobiDB-lite"/>
    </source>
</evidence>
<sequence length="283" mass="29864">MDRLTTGRRHVRAGSIHVTELINKQVLRADDTVDGPLSLDTIGDRFDPSTAVPASRHRADSKGMQLAKLTSIGAATLVLCGAVVMATTISQERAEERAAQRPTLHITGDQALLPDQLDRSLSPGELPVAPPPAAEPAQETEPGRGPLPEPGTPNPAPPSESVPTPLAAPAPGPAPGSAPPVPPRVSDLELVRGFYALLPNDPGSAFDLLSPDLLTSTFEEFLDSWSTVTEVEVQDLHERQDGVLAVVRMALTDGGALRVKQLLTVADSPRRIVGAQLLSAQRT</sequence>
<evidence type="ECO:0000256" key="2">
    <source>
        <dbReference type="SAM" id="Phobius"/>
    </source>
</evidence>
<organism evidence="3 4">
    <name type="scientific">Actinophytocola xanthii</name>
    <dbReference type="NCBI Taxonomy" id="1912961"/>
    <lineage>
        <taxon>Bacteria</taxon>
        <taxon>Bacillati</taxon>
        <taxon>Actinomycetota</taxon>
        <taxon>Actinomycetes</taxon>
        <taxon>Pseudonocardiales</taxon>
        <taxon>Pseudonocardiaceae</taxon>
    </lineage>
</organism>
<keyword evidence="2" id="KW-0812">Transmembrane</keyword>
<keyword evidence="2" id="KW-1133">Transmembrane helix</keyword>
<protein>
    <submittedName>
        <fullName evidence="3">Uncharacterized protein</fullName>
    </submittedName>
</protein>
<keyword evidence="4" id="KW-1185">Reference proteome</keyword>
<accession>A0A1Q8CDN7</accession>
<evidence type="ECO:0000313" key="4">
    <source>
        <dbReference type="Proteomes" id="UP000185596"/>
    </source>
</evidence>
<name>A0A1Q8CDN7_9PSEU</name>
<dbReference type="OrthoDB" id="3695516at2"/>